<keyword evidence="3" id="KW-0238">DNA-binding</keyword>
<dbReference type="InterPro" id="IPR000551">
    <property type="entry name" value="MerR-type_HTH_dom"/>
</dbReference>
<evidence type="ECO:0000256" key="2">
    <source>
        <dbReference type="ARBA" id="ARBA00023015"/>
    </source>
</evidence>
<proteinExistence type="predicted"/>
<feature type="coiled-coil region" evidence="5">
    <location>
        <begin position="79"/>
        <end position="113"/>
    </location>
</feature>
<dbReference type="Proteomes" id="UP001495910">
    <property type="component" value="Unassembled WGS sequence"/>
</dbReference>
<evidence type="ECO:0000259" key="6">
    <source>
        <dbReference type="PROSITE" id="PS50937"/>
    </source>
</evidence>
<accession>A0ABU9PZ80</accession>
<keyword evidence="4" id="KW-0804">Transcription</keyword>
<evidence type="ECO:0000256" key="5">
    <source>
        <dbReference type="SAM" id="Coils"/>
    </source>
</evidence>
<dbReference type="Gene3D" id="1.10.1660.10">
    <property type="match status" value="1"/>
</dbReference>
<keyword evidence="1" id="KW-0678">Repressor</keyword>
<evidence type="ECO:0000256" key="1">
    <source>
        <dbReference type="ARBA" id="ARBA00022491"/>
    </source>
</evidence>
<keyword evidence="5" id="KW-0175">Coiled coil</keyword>
<evidence type="ECO:0000256" key="4">
    <source>
        <dbReference type="ARBA" id="ARBA00023163"/>
    </source>
</evidence>
<organism evidence="7 8">
    <name type="scientific">Collimonas rhizosphaerae</name>
    <dbReference type="NCBI Taxonomy" id="3126357"/>
    <lineage>
        <taxon>Bacteria</taxon>
        <taxon>Pseudomonadati</taxon>
        <taxon>Pseudomonadota</taxon>
        <taxon>Betaproteobacteria</taxon>
        <taxon>Burkholderiales</taxon>
        <taxon>Oxalobacteraceae</taxon>
        <taxon>Collimonas</taxon>
    </lineage>
</organism>
<dbReference type="RefSeq" id="WP_342830560.1">
    <property type="nucleotide sequence ID" value="NZ_JBANDC010000013.1"/>
</dbReference>
<dbReference type="InterPro" id="IPR009061">
    <property type="entry name" value="DNA-bd_dom_put_sf"/>
</dbReference>
<keyword evidence="8" id="KW-1185">Reference proteome</keyword>
<dbReference type="Pfam" id="PF13411">
    <property type="entry name" value="MerR_1"/>
    <property type="match status" value="1"/>
</dbReference>
<dbReference type="PRINTS" id="PR00040">
    <property type="entry name" value="HTHMERR"/>
</dbReference>
<comment type="caution">
    <text evidence="7">The sequence shown here is derived from an EMBL/GenBank/DDBJ whole genome shotgun (WGS) entry which is preliminary data.</text>
</comment>
<dbReference type="PANTHER" id="PTHR30204">
    <property type="entry name" value="REDOX-CYCLING DRUG-SENSING TRANSCRIPTIONAL ACTIVATOR SOXR"/>
    <property type="match status" value="1"/>
</dbReference>
<keyword evidence="2" id="KW-0805">Transcription regulation</keyword>
<protein>
    <submittedName>
        <fullName evidence="7">MerR family transcriptional regulator</fullName>
    </submittedName>
</protein>
<name>A0ABU9PZ80_9BURK</name>
<reference evidence="7 8" key="1">
    <citation type="submission" date="2024-02" db="EMBL/GenBank/DDBJ databases">
        <title>Draft genome sequence of Collimonas sp. strain H4R21, an effective mineral-weathering bacterial strain isolated from the beech rhizosphere.</title>
        <authorList>
            <person name="Morin E."/>
            <person name="Uroz S."/>
            <person name="Leveau J.H.J."/>
            <person name="Kumar R."/>
            <person name="Rey M.W."/>
            <person name="Pham J."/>
        </authorList>
    </citation>
    <scope>NUCLEOTIDE SEQUENCE [LARGE SCALE GENOMIC DNA]</scope>
    <source>
        <strain evidence="7 8">H4R21</strain>
    </source>
</reference>
<evidence type="ECO:0000256" key="3">
    <source>
        <dbReference type="ARBA" id="ARBA00023125"/>
    </source>
</evidence>
<dbReference type="InterPro" id="IPR047057">
    <property type="entry name" value="MerR_fam"/>
</dbReference>
<sequence>MKIGELADKTGMAPSAIRYYEQSGLLPKPERGANGYRDYAEAAIERLRRIQMAQSLGFSLDAIRSVFASNEELSKDDLIGKLDGRLKEIEQLMDTLREQHQHLRNLRATLQATWAEGECLNTSSLENGRIARPGKH</sequence>
<evidence type="ECO:0000313" key="7">
    <source>
        <dbReference type="EMBL" id="MEM4989310.1"/>
    </source>
</evidence>
<dbReference type="PROSITE" id="PS50937">
    <property type="entry name" value="HTH_MERR_2"/>
    <property type="match status" value="1"/>
</dbReference>
<gene>
    <name evidence="7" type="ORF">V8G57_18130</name>
</gene>
<dbReference type="PANTHER" id="PTHR30204:SF69">
    <property type="entry name" value="MERR-FAMILY TRANSCRIPTIONAL REGULATOR"/>
    <property type="match status" value="1"/>
</dbReference>
<dbReference type="SUPFAM" id="SSF46955">
    <property type="entry name" value="Putative DNA-binding domain"/>
    <property type="match status" value="1"/>
</dbReference>
<evidence type="ECO:0000313" key="8">
    <source>
        <dbReference type="Proteomes" id="UP001495910"/>
    </source>
</evidence>
<feature type="domain" description="HTH merR-type" evidence="6">
    <location>
        <begin position="1"/>
        <end position="69"/>
    </location>
</feature>
<dbReference type="SMART" id="SM00422">
    <property type="entry name" value="HTH_MERR"/>
    <property type="match status" value="1"/>
</dbReference>
<dbReference type="EMBL" id="JBANDC010000013">
    <property type="protein sequence ID" value="MEM4989310.1"/>
    <property type="molecule type" value="Genomic_DNA"/>
</dbReference>